<dbReference type="SUPFAM" id="SSF48013">
    <property type="entry name" value="NusB-like"/>
    <property type="match status" value="1"/>
</dbReference>
<feature type="domain" description="NusB/RsmB/TIM44" evidence="7">
    <location>
        <begin position="5"/>
        <end position="133"/>
    </location>
</feature>
<proteinExistence type="inferred from homology"/>
<evidence type="ECO:0000256" key="4">
    <source>
        <dbReference type="ARBA" id="ARBA00023015"/>
    </source>
</evidence>
<evidence type="ECO:0000313" key="9">
    <source>
        <dbReference type="Proteomes" id="UP000627781"/>
    </source>
</evidence>
<accession>A0ABR8PPB8</accession>
<comment type="function">
    <text evidence="6">Involved in transcription antitermination. Required for transcription of ribosomal RNA (rRNA) genes. Binds specifically to the boxA antiterminator sequence of the ribosomal RNA (rrn) operons.</text>
</comment>
<dbReference type="Pfam" id="PF01029">
    <property type="entry name" value="NusB"/>
    <property type="match status" value="1"/>
</dbReference>
<comment type="caution">
    <text evidence="8">The sequence shown here is derived from an EMBL/GenBank/DDBJ whole genome shotgun (WGS) entry which is preliminary data.</text>
</comment>
<dbReference type="RefSeq" id="WP_191767530.1">
    <property type="nucleotide sequence ID" value="NZ_JACSRA010000002.1"/>
</dbReference>
<keyword evidence="5 6" id="KW-0804">Transcription</keyword>
<dbReference type="Gene3D" id="1.10.940.10">
    <property type="entry name" value="NusB-like"/>
    <property type="match status" value="1"/>
</dbReference>
<name>A0ABR8PPB8_9CLOT</name>
<reference evidence="8 9" key="1">
    <citation type="submission" date="2020-08" db="EMBL/GenBank/DDBJ databases">
        <title>A Genomic Blueprint of the Chicken Gut Microbiome.</title>
        <authorList>
            <person name="Gilroy R."/>
            <person name="Ravi A."/>
            <person name="Getino M."/>
            <person name="Pursley I."/>
            <person name="Horton D.L."/>
            <person name="Alikhan N.-F."/>
            <person name="Baker D."/>
            <person name="Gharbi K."/>
            <person name="Hall N."/>
            <person name="Watson M."/>
            <person name="Adriaenssens E.M."/>
            <person name="Foster-Nyarko E."/>
            <person name="Jarju S."/>
            <person name="Secka A."/>
            <person name="Antonio M."/>
            <person name="Oren A."/>
            <person name="Chaudhuri R."/>
            <person name="La Ragione R.M."/>
            <person name="Hildebrand F."/>
            <person name="Pallen M.J."/>
        </authorList>
    </citation>
    <scope>NUCLEOTIDE SEQUENCE [LARGE SCALE GENOMIC DNA]</scope>
    <source>
        <strain evidence="8 9">Sa3CVN1</strain>
    </source>
</reference>
<organism evidence="8 9">
    <name type="scientific">Clostridium cibarium</name>
    <dbReference type="NCBI Taxonomy" id="2762247"/>
    <lineage>
        <taxon>Bacteria</taxon>
        <taxon>Bacillati</taxon>
        <taxon>Bacillota</taxon>
        <taxon>Clostridia</taxon>
        <taxon>Eubacteriales</taxon>
        <taxon>Clostridiaceae</taxon>
        <taxon>Clostridium</taxon>
    </lineage>
</organism>
<dbReference type="PANTHER" id="PTHR11078">
    <property type="entry name" value="N UTILIZATION SUBSTANCE PROTEIN B-RELATED"/>
    <property type="match status" value="1"/>
</dbReference>
<dbReference type="Proteomes" id="UP000627781">
    <property type="component" value="Unassembled WGS sequence"/>
</dbReference>
<protein>
    <recommendedName>
        <fullName evidence="6">Transcription antitermination protein NusB</fullName>
    </recommendedName>
    <alternativeName>
        <fullName evidence="6">Antitermination factor NusB</fullName>
    </alternativeName>
</protein>
<dbReference type="HAMAP" id="MF_00073">
    <property type="entry name" value="NusB"/>
    <property type="match status" value="1"/>
</dbReference>
<comment type="similarity">
    <text evidence="1 6">Belongs to the NusB family.</text>
</comment>
<dbReference type="InterPro" id="IPR035926">
    <property type="entry name" value="NusB-like_sf"/>
</dbReference>
<evidence type="ECO:0000313" key="8">
    <source>
        <dbReference type="EMBL" id="MBD7910013.1"/>
    </source>
</evidence>
<evidence type="ECO:0000256" key="1">
    <source>
        <dbReference type="ARBA" id="ARBA00005952"/>
    </source>
</evidence>
<keyword evidence="9" id="KW-1185">Reference proteome</keyword>
<evidence type="ECO:0000256" key="6">
    <source>
        <dbReference type="HAMAP-Rule" id="MF_00073"/>
    </source>
</evidence>
<dbReference type="NCBIfam" id="TIGR01951">
    <property type="entry name" value="nusB"/>
    <property type="match status" value="1"/>
</dbReference>
<dbReference type="InterPro" id="IPR006027">
    <property type="entry name" value="NusB_RsmB_TIM44"/>
</dbReference>
<dbReference type="InterPro" id="IPR011605">
    <property type="entry name" value="NusB_fam"/>
</dbReference>
<evidence type="ECO:0000259" key="7">
    <source>
        <dbReference type="Pfam" id="PF01029"/>
    </source>
</evidence>
<dbReference type="EMBL" id="JACSRA010000002">
    <property type="protein sequence ID" value="MBD7910013.1"/>
    <property type="molecule type" value="Genomic_DNA"/>
</dbReference>
<evidence type="ECO:0000256" key="5">
    <source>
        <dbReference type="ARBA" id="ARBA00023163"/>
    </source>
</evidence>
<dbReference type="PANTHER" id="PTHR11078:SF3">
    <property type="entry name" value="ANTITERMINATION NUSB DOMAIN-CONTAINING PROTEIN"/>
    <property type="match status" value="1"/>
</dbReference>
<gene>
    <name evidence="6 8" type="primary">nusB</name>
    <name evidence="8" type="ORF">H9661_01475</name>
</gene>
<evidence type="ECO:0000256" key="2">
    <source>
        <dbReference type="ARBA" id="ARBA00022814"/>
    </source>
</evidence>
<keyword evidence="2 6" id="KW-0889">Transcription antitermination</keyword>
<sequence>MSRKKSREKAMELAFGMEISKDTTNEALETFVDNFEGDNLKDLDLQYIREILEGIDNNKVQIDLIIEQNLQNWKIERIAKINLTILRLAIFEMKYVDDVPGRVALNEGLELAKRYSDDKSVSFINAVLDKVLKNL</sequence>
<evidence type="ECO:0000256" key="3">
    <source>
        <dbReference type="ARBA" id="ARBA00022884"/>
    </source>
</evidence>
<keyword evidence="3 6" id="KW-0694">RNA-binding</keyword>
<keyword evidence="4 6" id="KW-0805">Transcription regulation</keyword>